<gene>
    <name evidence="3" type="ORF">ACK2TP_14830</name>
</gene>
<reference evidence="3 4" key="1">
    <citation type="submission" date="2024-12" db="EMBL/GenBank/DDBJ databases">
        <authorList>
            <person name="Lee Y."/>
        </authorList>
    </citation>
    <scope>NUCLEOTIDE SEQUENCE [LARGE SCALE GENOMIC DNA]</scope>
    <source>
        <strain evidence="3 4">03SUJ4</strain>
    </source>
</reference>
<dbReference type="CDD" id="cd00198">
    <property type="entry name" value="vWFA"/>
    <property type="match status" value="1"/>
</dbReference>
<organism evidence="3 4">
    <name type="scientific">Terriglobus aquaticus</name>
    <dbReference type="NCBI Taxonomy" id="940139"/>
    <lineage>
        <taxon>Bacteria</taxon>
        <taxon>Pseudomonadati</taxon>
        <taxon>Acidobacteriota</taxon>
        <taxon>Terriglobia</taxon>
        <taxon>Terriglobales</taxon>
        <taxon>Acidobacteriaceae</taxon>
        <taxon>Terriglobus</taxon>
    </lineage>
</organism>
<dbReference type="Pfam" id="PF00092">
    <property type="entry name" value="VWA"/>
    <property type="match status" value="1"/>
</dbReference>
<feature type="chain" id="PRO_5046875161" evidence="1">
    <location>
        <begin position="23"/>
        <end position="325"/>
    </location>
</feature>
<comment type="caution">
    <text evidence="3">The sequence shown here is derived from an EMBL/GenBank/DDBJ whole genome shotgun (WGS) entry which is preliminary data.</text>
</comment>
<sequence>MTRLARALILSLLCVRAGCSVAQQAPTSTANPQTDDAVTLRVTTRTVQIATVVHDRAGVPQESLPRDDFTLKVDGKEQVIQHFSKAADLPLTLALIVDVSGSQRTFIGDEWRASDVFFQSMLTRPQDRATLLQVDARIRILMGLTNATNRLHLALTQLGSDTTNSAATRLNDAVFATARSILGQEPGRKAVVLLTDGGENASRTSLEQAIEQAQRNNVSVYAVDYSAWTGPDMLRGGFRVNGMGDPGLPLLTKLAQTTGGHVYTVSHAMPLQKIYEQIADDLRTEYELGYTPPPDLKPNSFHKLEVRTRDKNLVVQARSGFYVQP</sequence>
<dbReference type="RefSeq" id="WP_263414780.1">
    <property type="nucleotide sequence ID" value="NZ_BAABBH010000001.1"/>
</dbReference>
<dbReference type="InterPro" id="IPR002035">
    <property type="entry name" value="VWF_A"/>
</dbReference>
<evidence type="ECO:0000313" key="3">
    <source>
        <dbReference type="EMBL" id="MFN2977044.1"/>
    </source>
</evidence>
<dbReference type="Gene3D" id="3.40.50.410">
    <property type="entry name" value="von Willebrand factor, type A domain"/>
    <property type="match status" value="1"/>
</dbReference>
<feature type="domain" description="VWFA" evidence="2">
    <location>
        <begin position="68"/>
        <end position="278"/>
    </location>
</feature>
<proteinExistence type="predicted"/>
<evidence type="ECO:0000259" key="2">
    <source>
        <dbReference type="PROSITE" id="PS50234"/>
    </source>
</evidence>
<dbReference type="Proteomes" id="UP001634747">
    <property type="component" value="Unassembled WGS sequence"/>
</dbReference>
<evidence type="ECO:0000313" key="4">
    <source>
        <dbReference type="Proteomes" id="UP001634747"/>
    </source>
</evidence>
<dbReference type="PROSITE" id="PS50234">
    <property type="entry name" value="VWFA"/>
    <property type="match status" value="1"/>
</dbReference>
<accession>A0ABW9KMM0</accession>
<keyword evidence="1" id="KW-0732">Signal</keyword>
<feature type="signal peptide" evidence="1">
    <location>
        <begin position="1"/>
        <end position="22"/>
    </location>
</feature>
<dbReference type="NCBIfam" id="TIGR03436">
    <property type="entry name" value="acidobact_VWFA"/>
    <property type="match status" value="1"/>
</dbReference>
<protein>
    <submittedName>
        <fullName evidence="3">VWA domain-containing protein</fullName>
    </submittedName>
</protein>
<keyword evidence="4" id="KW-1185">Reference proteome</keyword>
<dbReference type="SUPFAM" id="SSF53300">
    <property type="entry name" value="vWA-like"/>
    <property type="match status" value="1"/>
</dbReference>
<name>A0ABW9KMM0_9BACT</name>
<evidence type="ECO:0000256" key="1">
    <source>
        <dbReference type="SAM" id="SignalP"/>
    </source>
</evidence>
<dbReference type="InterPro" id="IPR017802">
    <property type="entry name" value="VWFA-rel_acidobac-type"/>
</dbReference>
<dbReference type="InterPro" id="IPR036465">
    <property type="entry name" value="vWFA_dom_sf"/>
</dbReference>
<dbReference type="EMBL" id="JBJYXY010000001">
    <property type="protein sequence ID" value="MFN2977044.1"/>
    <property type="molecule type" value="Genomic_DNA"/>
</dbReference>